<evidence type="ECO:0000256" key="7">
    <source>
        <dbReference type="ARBA" id="ARBA00023136"/>
    </source>
</evidence>
<evidence type="ECO:0000256" key="2">
    <source>
        <dbReference type="ARBA" id="ARBA00022614"/>
    </source>
</evidence>
<organism evidence="11 12">
    <name type="scientific">Paspalum notatum var. saurae</name>
    <dbReference type="NCBI Taxonomy" id="547442"/>
    <lineage>
        <taxon>Eukaryota</taxon>
        <taxon>Viridiplantae</taxon>
        <taxon>Streptophyta</taxon>
        <taxon>Embryophyta</taxon>
        <taxon>Tracheophyta</taxon>
        <taxon>Spermatophyta</taxon>
        <taxon>Magnoliopsida</taxon>
        <taxon>Liliopsida</taxon>
        <taxon>Poales</taxon>
        <taxon>Poaceae</taxon>
        <taxon>PACMAD clade</taxon>
        <taxon>Panicoideae</taxon>
        <taxon>Andropogonodae</taxon>
        <taxon>Paspaleae</taxon>
        <taxon>Paspalinae</taxon>
        <taxon>Paspalum</taxon>
    </lineage>
</organism>
<evidence type="ECO:0000256" key="1">
    <source>
        <dbReference type="ARBA" id="ARBA00004479"/>
    </source>
</evidence>
<feature type="chain" id="PRO_5042880808" description="Leucine-rich repeat-containing N-terminal plant-type domain-containing protein" evidence="9">
    <location>
        <begin position="21"/>
        <end position="388"/>
    </location>
</feature>
<dbReference type="PANTHER" id="PTHR48061:SF14">
    <property type="entry name" value="LEUCINE-RICH REPEAT-CONTAINING N-TERMINAL PLANT-TYPE DOMAIN-CONTAINING PROTEIN"/>
    <property type="match status" value="1"/>
</dbReference>
<sequence>MASIGWALLLFLAQLQTLLSTSVVRRADAGHLTNLPVPFLCHPDQAKALLQLKRSFDFSGSTTRLLSWRNGTDCCLWEGVGCDTSSGQVTILDLNNRHLYSNNLDPVLFSFISLRHLDLSNNDIGGFIPAPGFERYSDYYHDVFSYPTYYDSFFNELWQSNFDILLANLSNLRELYLDCLDFSGTGEEWGKSLATSVLSLAGCGLTGPIDKSLMRLDSLSVINLQENFGITAGPFPEFFMDFLNLTVLQLSWTNLEGQFPYGSFKSKNLRVRDLSSNQNLSGNFPNFSSVSSLETLLLDRTNFSYARPMTSSNFLSLKELSFGGNFSVDFLYSFGRLGSLSRLDLDLDSITELGPIFSWIGHHENLMSLVFNSCNFSEIVPTLLTSRP</sequence>
<keyword evidence="2" id="KW-0433">Leucine-rich repeat</keyword>
<keyword evidence="7" id="KW-0472">Membrane</keyword>
<keyword evidence="8" id="KW-0325">Glycoprotein</keyword>
<dbReference type="EMBL" id="CP144753">
    <property type="protein sequence ID" value="WVZ95174.1"/>
    <property type="molecule type" value="Genomic_DNA"/>
</dbReference>
<dbReference type="Gene3D" id="3.80.10.10">
    <property type="entry name" value="Ribonuclease Inhibitor"/>
    <property type="match status" value="2"/>
</dbReference>
<feature type="domain" description="Leucine-rich repeat-containing N-terminal plant-type" evidence="10">
    <location>
        <begin position="42"/>
        <end position="83"/>
    </location>
</feature>
<evidence type="ECO:0000256" key="9">
    <source>
        <dbReference type="SAM" id="SignalP"/>
    </source>
</evidence>
<dbReference type="InterPro" id="IPR013210">
    <property type="entry name" value="LRR_N_plant-typ"/>
</dbReference>
<keyword evidence="12" id="KW-1185">Reference proteome</keyword>
<dbReference type="Pfam" id="PF00560">
    <property type="entry name" value="LRR_1"/>
    <property type="match status" value="1"/>
</dbReference>
<reference evidence="11 12" key="1">
    <citation type="submission" date="2024-02" db="EMBL/GenBank/DDBJ databases">
        <title>High-quality chromosome-scale genome assembly of Pensacola bahiagrass (Paspalum notatum Flugge var. saurae).</title>
        <authorList>
            <person name="Vega J.M."/>
            <person name="Podio M."/>
            <person name="Orjuela J."/>
            <person name="Siena L.A."/>
            <person name="Pessino S.C."/>
            <person name="Combes M.C."/>
            <person name="Mariac C."/>
            <person name="Albertini E."/>
            <person name="Pupilli F."/>
            <person name="Ortiz J.P.A."/>
            <person name="Leblanc O."/>
        </authorList>
    </citation>
    <scope>NUCLEOTIDE SEQUENCE [LARGE SCALE GENOMIC DNA]</scope>
    <source>
        <strain evidence="11">R1</strain>
        <tissue evidence="11">Leaf</tissue>
    </source>
</reference>
<keyword evidence="5" id="KW-0677">Repeat</keyword>
<evidence type="ECO:0000256" key="3">
    <source>
        <dbReference type="ARBA" id="ARBA00022692"/>
    </source>
</evidence>
<protein>
    <recommendedName>
        <fullName evidence="10">Leucine-rich repeat-containing N-terminal plant-type domain-containing protein</fullName>
    </recommendedName>
</protein>
<keyword evidence="6" id="KW-1133">Transmembrane helix</keyword>
<dbReference type="PANTHER" id="PTHR48061">
    <property type="entry name" value="LEUCINE-RICH REPEAT RECEPTOR PROTEIN KINASE EMS1-LIKE-RELATED"/>
    <property type="match status" value="1"/>
</dbReference>
<dbReference type="InterPro" id="IPR046956">
    <property type="entry name" value="RLP23-like"/>
</dbReference>
<dbReference type="Pfam" id="PF08263">
    <property type="entry name" value="LRRNT_2"/>
    <property type="match status" value="1"/>
</dbReference>
<evidence type="ECO:0000313" key="11">
    <source>
        <dbReference type="EMBL" id="WVZ95174.1"/>
    </source>
</evidence>
<evidence type="ECO:0000313" key="12">
    <source>
        <dbReference type="Proteomes" id="UP001341281"/>
    </source>
</evidence>
<dbReference type="SUPFAM" id="SSF52058">
    <property type="entry name" value="L domain-like"/>
    <property type="match status" value="1"/>
</dbReference>
<dbReference type="GO" id="GO:0016020">
    <property type="term" value="C:membrane"/>
    <property type="evidence" value="ECO:0007669"/>
    <property type="project" value="UniProtKB-SubCell"/>
</dbReference>
<evidence type="ECO:0000256" key="6">
    <source>
        <dbReference type="ARBA" id="ARBA00022989"/>
    </source>
</evidence>
<keyword evidence="3" id="KW-0812">Transmembrane</keyword>
<dbReference type="AlphaFoldDB" id="A0AAQ3UMT0"/>
<evidence type="ECO:0000256" key="4">
    <source>
        <dbReference type="ARBA" id="ARBA00022729"/>
    </source>
</evidence>
<feature type="signal peptide" evidence="9">
    <location>
        <begin position="1"/>
        <end position="20"/>
    </location>
</feature>
<name>A0AAQ3UMT0_PASNO</name>
<dbReference type="InterPro" id="IPR001611">
    <property type="entry name" value="Leu-rich_rpt"/>
</dbReference>
<accession>A0AAQ3UMT0</accession>
<dbReference type="InterPro" id="IPR032675">
    <property type="entry name" value="LRR_dom_sf"/>
</dbReference>
<evidence type="ECO:0000256" key="5">
    <source>
        <dbReference type="ARBA" id="ARBA00022737"/>
    </source>
</evidence>
<comment type="subcellular location">
    <subcellularLocation>
        <location evidence="1">Membrane</location>
        <topology evidence="1">Single-pass type I membrane protein</topology>
    </subcellularLocation>
</comment>
<evidence type="ECO:0000256" key="8">
    <source>
        <dbReference type="ARBA" id="ARBA00023180"/>
    </source>
</evidence>
<proteinExistence type="predicted"/>
<dbReference type="Proteomes" id="UP001341281">
    <property type="component" value="Chromosome 09"/>
</dbReference>
<gene>
    <name evidence="11" type="ORF">U9M48_040971</name>
</gene>
<evidence type="ECO:0000259" key="10">
    <source>
        <dbReference type="Pfam" id="PF08263"/>
    </source>
</evidence>
<keyword evidence="4 9" id="KW-0732">Signal</keyword>